<dbReference type="AlphaFoldDB" id="A0A8X6YDQ6"/>
<comment type="caution">
    <text evidence="1">The sequence shown here is derived from an EMBL/GenBank/DDBJ whole genome shotgun (WGS) entry which is preliminary data.</text>
</comment>
<keyword evidence="2" id="KW-1185">Reference proteome</keyword>
<reference evidence="1" key="1">
    <citation type="submission" date="2020-08" db="EMBL/GenBank/DDBJ databases">
        <title>Multicomponent nature underlies the extraordinary mechanical properties of spider dragline silk.</title>
        <authorList>
            <person name="Kono N."/>
            <person name="Nakamura H."/>
            <person name="Mori M."/>
            <person name="Yoshida Y."/>
            <person name="Ohtoshi R."/>
            <person name="Malay A.D."/>
            <person name="Moran D.A.P."/>
            <person name="Tomita M."/>
            <person name="Numata K."/>
            <person name="Arakawa K."/>
        </authorList>
    </citation>
    <scope>NUCLEOTIDE SEQUENCE</scope>
</reference>
<evidence type="ECO:0000313" key="2">
    <source>
        <dbReference type="Proteomes" id="UP000886998"/>
    </source>
</evidence>
<proteinExistence type="predicted"/>
<accession>A0A8X6YDQ6</accession>
<name>A0A8X6YDQ6_9ARAC</name>
<organism evidence="1 2">
    <name type="scientific">Trichonephila inaurata madagascariensis</name>
    <dbReference type="NCBI Taxonomy" id="2747483"/>
    <lineage>
        <taxon>Eukaryota</taxon>
        <taxon>Metazoa</taxon>
        <taxon>Ecdysozoa</taxon>
        <taxon>Arthropoda</taxon>
        <taxon>Chelicerata</taxon>
        <taxon>Arachnida</taxon>
        <taxon>Araneae</taxon>
        <taxon>Araneomorphae</taxon>
        <taxon>Entelegynae</taxon>
        <taxon>Araneoidea</taxon>
        <taxon>Nephilidae</taxon>
        <taxon>Trichonephila</taxon>
        <taxon>Trichonephila inaurata</taxon>
    </lineage>
</organism>
<protein>
    <submittedName>
        <fullName evidence="1">Uncharacterized protein</fullName>
    </submittedName>
</protein>
<dbReference type="EMBL" id="BMAV01018560">
    <property type="protein sequence ID" value="GFY71005.1"/>
    <property type="molecule type" value="Genomic_DNA"/>
</dbReference>
<evidence type="ECO:0000313" key="1">
    <source>
        <dbReference type="EMBL" id="GFY71005.1"/>
    </source>
</evidence>
<gene>
    <name evidence="1" type="ORF">TNIN_452921</name>
</gene>
<dbReference type="Proteomes" id="UP000886998">
    <property type="component" value="Unassembled WGS sequence"/>
</dbReference>
<sequence length="77" mass="8497">MKCILRTSTHRIETLQENKDCLCFSEDVKSNGSKGRQHSSGHIIDFIGIKGLAAVGVYVEEGRGNRDAPDACILCRF</sequence>